<dbReference type="OrthoDB" id="8297at2157"/>
<comment type="function">
    <text evidence="6 8">Binds and transfers iron-sulfur (Fe-S) clusters to target apoproteins. Can hydrolyze ATP.</text>
</comment>
<evidence type="ECO:0000313" key="10">
    <source>
        <dbReference type="Proteomes" id="UP000001941"/>
    </source>
</evidence>
<dbReference type="GO" id="GO:0005829">
    <property type="term" value="C:cytosol"/>
    <property type="evidence" value="ECO:0007669"/>
    <property type="project" value="TreeGrafter"/>
</dbReference>
<dbReference type="Pfam" id="PF10609">
    <property type="entry name" value="ParA"/>
    <property type="match status" value="1"/>
</dbReference>
<gene>
    <name evidence="9" type="ordered locus">Mhun_2165</name>
</gene>
<dbReference type="GO" id="GO:0005524">
    <property type="term" value="F:ATP binding"/>
    <property type="evidence" value="ECO:0007669"/>
    <property type="project" value="UniProtKB-UniRule"/>
</dbReference>
<dbReference type="InParanoid" id="Q2FSU5"/>
<dbReference type="GeneID" id="3922598"/>
<accession>Q2FSU5</accession>
<evidence type="ECO:0000256" key="2">
    <source>
        <dbReference type="ARBA" id="ARBA00022741"/>
    </source>
</evidence>
<dbReference type="InterPro" id="IPR033756">
    <property type="entry name" value="YlxH/NBP35"/>
</dbReference>
<dbReference type="InterPro" id="IPR000808">
    <property type="entry name" value="Mrp-like_CS"/>
</dbReference>
<dbReference type="eggNOG" id="arCOG00585">
    <property type="taxonomic scope" value="Archaea"/>
</dbReference>
<dbReference type="GO" id="GO:0016887">
    <property type="term" value="F:ATP hydrolysis activity"/>
    <property type="evidence" value="ECO:0007669"/>
    <property type="project" value="UniProtKB-UniRule"/>
</dbReference>
<dbReference type="HOGENOM" id="CLU_024839_0_1_2"/>
<dbReference type="GO" id="GO:0051536">
    <property type="term" value="F:iron-sulfur cluster binding"/>
    <property type="evidence" value="ECO:0007669"/>
    <property type="project" value="UniProtKB-UniRule"/>
</dbReference>
<dbReference type="Proteomes" id="UP000001941">
    <property type="component" value="Chromosome"/>
</dbReference>
<protein>
    <recommendedName>
        <fullName evidence="7 8">Iron-sulfur cluster carrier protein</fullName>
    </recommendedName>
</protein>
<keyword evidence="10" id="KW-1185">Reference proteome</keyword>
<dbReference type="InterPro" id="IPR019591">
    <property type="entry name" value="Mrp/NBP35_ATP-bd"/>
</dbReference>
<dbReference type="Gene3D" id="3.40.50.300">
    <property type="entry name" value="P-loop containing nucleotide triphosphate hydrolases"/>
    <property type="match status" value="1"/>
</dbReference>
<evidence type="ECO:0000256" key="5">
    <source>
        <dbReference type="ARBA" id="ARBA00023014"/>
    </source>
</evidence>
<name>Q2FSU5_METHJ</name>
<comment type="similarity">
    <text evidence="8">Belongs to the Mrp/NBP35 ATP-binding proteins family.</text>
</comment>
<dbReference type="PANTHER" id="PTHR23264:SF19">
    <property type="entry name" value="CYTOSOLIC FE-S CLUSTER ASSEMBLY FACTOR NUBP2"/>
    <property type="match status" value="1"/>
</dbReference>
<comment type="subunit">
    <text evidence="8">Homodimer.</text>
</comment>
<dbReference type="FunCoup" id="Q2FSU5">
    <property type="interactions" value="122"/>
</dbReference>
<evidence type="ECO:0000313" key="9">
    <source>
        <dbReference type="EMBL" id="ABD41870.1"/>
    </source>
</evidence>
<proteinExistence type="inferred from homology"/>
<keyword evidence="3 8" id="KW-0067">ATP-binding</keyword>
<evidence type="ECO:0000256" key="3">
    <source>
        <dbReference type="ARBA" id="ARBA00022840"/>
    </source>
</evidence>
<dbReference type="CDD" id="cd02037">
    <property type="entry name" value="Mrp_NBP35"/>
    <property type="match status" value="1"/>
</dbReference>
<evidence type="ECO:0000256" key="1">
    <source>
        <dbReference type="ARBA" id="ARBA00022723"/>
    </source>
</evidence>
<dbReference type="EnsemblBacteria" id="ABD41870">
    <property type="protein sequence ID" value="ABD41870"/>
    <property type="gene ID" value="Mhun_2165"/>
</dbReference>
<sequence>MQSEAEKKSPERAQIDASHVILVLSGKGGVGKSTVSVNIANALAIRGKQVGLLDLDIHGPNVPKMLGLEDHQLLSENNKIVPVRVSEKLQVVSMAFLLPHRNSPVIWRGPMKSNAIRQFLVDTAWEPLDYLIVDLPPGTGDEALTIAQIAPNITGTIIVTSPQAVSTLDSSKAITFSRDLGMEVLGVVENMSGYICPSCGEAVDIFGKGGGEDIAREMGVPYLGGIPLDIDIRRSGDEGWAFVGKVKESPAWRSIDTIIDTLLARIEST</sequence>
<dbReference type="GO" id="GO:0046872">
    <property type="term" value="F:metal ion binding"/>
    <property type="evidence" value="ECO:0007669"/>
    <property type="project" value="UniProtKB-KW"/>
</dbReference>
<dbReference type="KEGG" id="mhu:Mhun_2165"/>
<dbReference type="PROSITE" id="PS01215">
    <property type="entry name" value="MRP"/>
    <property type="match status" value="1"/>
</dbReference>
<keyword evidence="1 8" id="KW-0479">Metal-binding</keyword>
<reference evidence="10" key="1">
    <citation type="journal article" date="2016" name="Stand. Genomic Sci.">
        <title>Complete genome sequence of Methanospirillum hungatei type strain JF1.</title>
        <authorList>
            <person name="Gunsalus R.P."/>
            <person name="Cook L.E."/>
            <person name="Crable B."/>
            <person name="Rohlin L."/>
            <person name="McDonald E."/>
            <person name="Mouttaki H."/>
            <person name="Sieber J.R."/>
            <person name="Poweleit N."/>
            <person name="Zhou H."/>
            <person name="Lapidus A.L."/>
            <person name="Daligault H.E."/>
            <person name="Land M."/>
            <person name="Gilna P."/>
            <person name="Ivanova N."/>
            <person name="Kyrpides N."/>
            <person name="Culley D.E."/>
            <person name="McInerney M.J."/>
        </authorList>
    </citation>
    <scope>NUCLEOTIDE SEQUENCE [LARGE SCALE GENOMIC DNA]</scope>
    <source>
        <strain evidence="10">ATCC 27890 / DSM 864 / NBRC 100397 / JF-1</strain>
    </source>
</reference>
<evidence type="ECO:0000256" key="7">
    <source>
        <dbReference type="ARBA" id="ARBA00074706"/>
    </source>
</evidence>
<dbReference type="GO" id="GO:0140663">
    <property type="term" value="F:ATP-dependent FeS chaperone activity"/>
    <property type="evidence" value="ECO:0007669"/>
    <property type="project" value="InterPro"/>
</dbReference>
<dbReference type="AlphaFoldDB" id="Q2FSU5"/>
<dbReference type="InterPro" id="IPR027417">
    <property type="entry name" value="P-loop_NTPase"/>
</dbReference>
<dbReference type="RefSeq" id="WP_011449128.1">
    <property type="nucleotide sequence ID" value="NC_007796.1"/>
</dbReference>
<dbReference type="FunFam" id="3.40.50.300:FF:001119">
    <property type="entry name" value="Iron-sulfur cluster carrier protein"/>
    <property type="match status" value="1"/>
</dbReference>
<keyword evidence="5 8" id="KW-0411">Iron-sulfur</keyword>
<feature type="binding site" evidence="8">
    <location>
        <begin position="26"/>
        <end position="33"/>
    </location>
    <ligand>
        <name>ATP</name>
        <dbReference type="ChEBI" id="CHEBI:30616"/>
    </ligand>
</feature>
<dbReference type="PANTHER" id="PTHR23264">
    <property type="entry name" value="NUCLEOTIDE-BINDING PROTEIN NBP35 YEAST -RELATED"/>
    <property type="match status" value="1"/>
</dbReference>
<evidence type="ECO:0000256" key="6">
    <source>
        <dbReference type="ARBA" id="ARBA00058094"/>
    </source>
</evidence>
<dbReference type="STRING" id="323259.Mhun_2165"/>
<evidence type="ECO:0000256" key="4">
    <source>
        <dbReference type="ARBA" id="ARBA00023004"/>
    </source>
</evidence>
<keyword evidence="4 8" id="KW-0408">Iron</keyword>
<evidence type="ECO:0000256" key="8">
    <source>
        <dbReference type="HAMAP-Rule" id="MF_02040"/>
    </source>
</evidence>
<dbReference type="HAMAP" id="MF_02040">
    <property type="entry name" value="Mrp_NBP35"/>
    <property type="match status" value="1"/>
</dbReference>
<dbReference type="EMBL" id="CP000254">
    <property type="protein sequence ID" value="ABD41870.1"/>
    <property type="molecule type" value="Genomic_DNA"/>
</dbReference>
<keyword evidence="2 8" id="KW-0547">Nucleotide-binding</keyword>
<keyword evidence="8" id="KW-0378">Hydrolase</keyword>
<dbReference type="GO" id="GO:0016226">
    <property type="term" value="P:iron-sulfur cluster assembly"/>
    <property type="evidence" value="ECO:0007669"/>
    <property type="project" value="InterPro"/>
</dbReference>
<dbReference type="SUPFAM" id="SSF52540">
    <property type="entry name" value="P-loop containing nucleoside triphosphate hydrolases"/>
    <property type="match status" value="1"/>
</dbReference>
<organism evidence="9 10">
    <name type="scientific">Methanospirillum hungatei JF-1 (strain ATCC 27890 / DSM 864 / NBRC 100397 / JF-1)</name>
    <dbReference type="NCBI Taxonomy" id="323259"/>
    <lineage>
        <taxon>Archaea</taxon>
        <taxon>Methanobacteriati</taxon>
        <taxon>Methanobacteriota</taxon>
        <taxon>Stenosarchaea group</taxon>
        <taxon>Methanomicrobia</taxon>
        <taxon>Methanomicrobiales</taxon>
        <taxon>Methanospirillaceae</taxon>
        <taxon>Methanospirillum</taxon>
    </lineage>
</organism>